<gene>
    <name evidence="2" type="ORF">IF1G_02704</name>
</gene>
<accession>A0A545VA63</accession>
<evidence type="ECO:0000256" key="1">
    <source>
        <dbReference type="SAM" id="MobiDB-lite"/>
    </source>
</evidence>
<evidence type="ECO:0000313" key="3">
    <source>
        <dbReference type="Proteomes" id="UP000315783"/>
    </source>
</evidence>
<dbReference type="Proteomes" id="UP000315783">
    <property type="component" value="Unassembled WGS sequence"/>
</dbReference>
<name>A0A545VA63_9HYPO</name>
<keyword evidence="3" id="KW-1185">Reference proteome</keyword>
<comment type="caution">
    <text evidence="2">The sequence shown here is derived from an EMBL/GenBank/DDBJ whole genome shotgun (WGS) entry which is preliminary data.</text>
</comment>
<dbReference type="AlphaFoldDB" id="A0A545VA63"/>
<feature type="region of interest" description="Disordered" evidence="1">
    <location>
        <begin position="1"/>
        <end position="56"/>
    </location>
</feature>
<feature type="compositionally biased region" description="Polar residues" evidence="1">
    <location>
        <begin position="30"/>
        <end position="43"/>
    </location>
</feature>
<protein>
    <submittedName>
        <fullName evidence="2">Uncharacterized protein</fullName>
    </submittedName>
</protein>
<organism evidence="2 3">
    <name type="scientific">Cordyceps javanica</name>
    <dbReference type="NCBI Taxonomy" id="43265"/>
    <lineage>
        <taxon>Eukaryota</taxon>
        <taxon>Fungi</taxon>
        <taxon>Dikarya</taxon>
        <taxon>Ascomycota</taxon>
        <taxon>Pezizomycotina</taxon>
        <taxon>Sordariomycetes</taxon>
        <taxon>Hypocreomycetidae</taxon>
        <taxon>Hypocreales</taxon>
        <taxon>Cordycipitaceae</taxon>
        <taxon>Cordyceps</taxon>
    </lineage>
</organism>
<reference evidence="2 3" key="1">
    <citation type="journal article" date="2019" name="Appl. Microbiol. Biotechnol.">
        <title>Genome sequence of Isaria javanica and comparative genome analysis insights into family S53 peptidase evolution in fungal entomopathogens.</title>
        <authorList>
            <person name="Lin R."/>
            <person name="Zhang X."/>
            <person name="Xin B."/>
            <person name="Zou M."/>
            <person name="Gao Y."/>
            <person name="Qin F."/>
            <person name="Hu Q."/>
            <person name="Xie B."/>
            <person name="Cheng X."/>
        </authorList>
    </citation>
    <scope>NUCLEOTIDE SEQUENCE [LARGE SCALE GENOMIC DNA]</scope>
    <source>
        <strain evidence="2 3">IJ1G</strain>
    </source>
</reference>
<evidence type="ECO:0000313" key="2">
    <source>
        <dbReference type="EMBL" id="TQV98624.1"/>
    </source>
</evidence>
<sequence length="127" mass="14154">MALPAFQRGSGRPQGNPDLEKAAIKRRNSVQDTSSSPVRSVTSFIDAHVGQDKNKKNPDIIARRDLELSIQHARLIGWYYYFRTSTALCSLPAEANCNLNNSRRLPSKPSPLRVTPWSRGAANCVEF</sequence>
<dbReference type="EMBL" id="SPUK01000003">
    <property type="protein sequence ID" value="TQV98624.1"/>
    <property type="molecule type" value="Genomic_DNA"/>
</dbReference>
<proteinExistence type="predicted"/>